<evidence type="ECO:0008006" key="3">
    <source>
        <dbReference type="Google" id="ProtNLM"/>
    </source>
</evidence>
<dbReference type="Proteomes" id="UP000278792">
    <property type="component" value="Unassembled WGS sequence"/>
</dbReference>
<name>A0A3N3DXM8_9VIBR</name>
<reference evidence="1 2" key="1">
    <citation type="submission" date="2018-11" db="EMBL/GenBank/DDBJ databases">
        <title>Vibrio ponticus strain CAIM 1751 pathogenic for the snapper Lutjanus guttatus.</title>
        <authorList>
            <person name="Soto-Rodriguez S."/>
            <person name="Lozano-Olvera R."/>
            <person name="Gomez-Gil B."/>
        </authorList>
    </citation>
    <scope>NUCLEOTIDE SEQUENCE [LARGE SCALE GENOMIC DNA]</scope>
    <source>
        <strain evidence="1 2">CAIM 1751</strain>
    </source>
</reference>
<dbReference type="AlphaFoldDB" id="A0A3N3DXM8"/>
<dbReference type="RefSeq" id="WP_123782719.1">
    <property type="nucleotide sequence ID" value="NZ_RKIK01000051.1"/>
</dbReference>
<evidence type="ECO:0000313" key="1">
    <source>
        <dbReference type="EMBL" id="ROV59122.1"/>
    </source>
</evidence>
<gene>
    <name evidence="1" type="ORF">EGH82_15100</name>
</gene>
<dbReference type="EMBL" id="RKIK01000051">
    <property type="protein sequence ID" value="ROV59122.1"/>
    <property type="molecule type" value="Genomic_DNA"/>
</dbReference>
<comment type="caution">
    <text evidence="1">The sequence shown here is derived from an EMBL/GenBank/DDBJ whole genome shotgun (WGS) entry which is preliminary data.</text>
</comment>
<evidence type="ECO:0000313" key="2">
    <source>
        <dbReference type="Proteomes" id="UP000278792"/>
    </source>
</evidence>
<sequence length="96" mass="10579">MKKFLLGLCVSAVLSGCSLLVGEDYFGEGWKGESVEQLTGHWGEPESTTNLENGGQELIYKLFNDSCTYVFYTDASGEIINYKYQSTFLGTCKPIG</sequence>
<accession>A0A3N3DXM8</accession>
<dbReference type="PROSITE" id="PS51257">
    <property type="entry name" value="PROKAR_LIPOPROTEIN"/>
    <property type="match status" value="1"/>
</dbReference>
<proteinExistence type="predicted"/>
<protein>
    <recommendedName>
        <fullName evidence="3">Lipoprotein</fullName>
    </recommendedName>
</protein>
<organism evidence="1 2">
    <name type="scientific">Vibrio ponticus</name>
    <dbReference type="NCBI Taxonomy" id="265668"/>
    <lineage>
        <taxon>Bacteria</taxon>
        <taxon>Pseudomonadati</taxon>
        <taxon>Pseudomonadota</taxon>
        <taxon>Gammaproteobacteria</taxon>
        <taxon>Vibrionales</taxon>
        <taxon>Vibrionaceae</taxon>
        <taxon>Vibrio</taxon>
    </lineage>
</organism>